<dbReference type="EMBL" id="QQWO01000021">
    <property type="protein sequence ID" value="RSU99508.1"/>
    <property type="molecule type" value="Genomic_DNA"/>
</dbReference>
<name>A0AAJ4S0N6_9SPHN</name>
<organism evidence="1 2">
    <name type="scientific">Sphingomonas koreensis</name>
    <dbReference type="NCBI Taxonomy" id="93064"/>
    <lineage>
        <taxon>Bacteria</taxon>
        <taxon>Pseudomonadati</taxon>
        <taxon>Pseudomonadota</taxon>
        <taxon>Alphaproteobacteria</taxon>
        <taxon>Sphingomonadales</taxon>
        <taxon>Sphingomonadaceae</taxon>
        <taxon>Sphingomonas</taxon>
    </lineage>
</organism>
<dbReference type="Proteomes" id="UP000286681">
    <property type="component" value="Unassembled WGS sequence"/>
</dbReference>
<protein>
    <submittedName>
        <fullName evidence="1">DUF2274 domain-containing protein</fullName>
    </submittedName>
</protein>
<dbReference type="AlphaFoldDB" id="A0AAJ4S0N6"/>
<gene>
    <name evidence="1" type="ORF">CA257_19520</name>
</gene>
<evidence type="ECO:0000313" key="1">
    <source>
        <dbReference type="EMBL" id="RSU99508.1"/>
    </source>
</evidence>
<evidence type="ECO:0000313" key="2">
    <source>
        <dbReference type="Proteomes" id="UP000286681"/>
    </source>
</evidence>
<comment type="caution">
    <text evidence="1">The sequence shown here is derived from an EMBL/GenBank/DDBJ whole genome shotgun (WGS) entry which is preliminary data.</text>
</comment>
<reference evidence="1 2" key="1">
    <citation type="submission" date="2018-07" db="EMBL/GenBank/DDBJ databases">
        <title>Genomic and Epidemiologic Investigation of an Indolent Hospital Outbreak.</title>
        <authorList>
            <person name="Johnson R.C."/>
            <person name="Deming C."/>
            <person name="Conlan S."/>
            <person name="Zellmer C.J."/>
            <person name="Michelin A.V."/>
            <person name="Lee-Lin S."/>
            <person name="Thomas P.J."/>
            <person name="Park M."/>
            <person name="Weingarten R.A."/>
            <person name="Less J."/>
            <person name="Dekker J.P."/>
            <person name="Frank K.M."/>
            <person name="Musser K.A."/>
            <person name="Mcquiston J.R."/>
            <person name="Henderson D.K."/>
            <person name="Lau A.F."/>
            <person name="Palmore T.N."/>
            <person name="Segre J.A."/>
        </authorList>
    </citation>
    <scope>NUCLEOTIDE SEQUENCE [LARGE SCALE GENOMIC DNA]</scope>
    <source>
        <strain evidence="1 2">SK-NIH.Env10_0317</strain>
    </source>
</reference>
<sequence length="53" mass="5820">MLVLDQVDSLPKSRAATYGVAEPVAELVPAMLQAFLESDRAFMRGQAARERGR</sequence>
<dbReference type="InterPro" id="IPR018733">
    <property type="entry name" value="DUF2274"/>
</dbReference>
<dbReference type="Pfam" id="PF10038">
    <property type="entry name" value="DUF2274"/>
    <property type="match status" value="1"/>
</dbReference>
<proteinExistence type="predicted"/>
<accession>A0AAJ4S0N6</accession>